<name>A0A559K4T3_9BACL</name>
<protein>
    <submittedName>
        <fullName evidence="2">Uncharacterized protein</fullName>
    </submittedName>
</protein>
<feature type="signal peptide" evidence="1">
    <location>
        <begin position="1"/>
        <end position="21"/>
    </location>
</feature>
<feature type="chain" id="PRO_5038994520" evidence="1">
    <location>
        <begin position="22"/>
        <end position="127"/>
    </location>
</feature>
<dbReference type="OrthoDB" id="501835at2"/>
<keyword evidence="1" id="KW-0732">Signal</keyword>
<organism evidence="2 3">
    <name type="scientific">Paenibacillus cremeus</name>
    <dbReference type="NCBI Taxonomy" id="2163881"/>
    <lineage>
        <taxon>Bacteria</taxon>
        <taxon>Bacillati</taxon>
        <taxon>Bacillota</taxon>
        <taxon>Bacilli</taxon>
        <taxon>Bacillales</taxon>
        <taxon>Paenibacillaceae</taxon>
        <taxon>Paenibacillus</taxon>
    </lineage>
</organism>
<dbReference type="Proteomes" id="UP000317036">
    <property type="component" value="Unassembled WGS sequence"/>
</dbReference>
<accession>A0A559K4T3</accession>
<comment type="caution">
    <text evidence="2">The sequence shown here is derived from an EMBL/GenBank/DDBJ whole genome shotgun (WGS) entry which is preliminary data.</text>
</comment>
<evidence type="ECO:0000256" key="1">
    <source>
        <dbReference type="SAM" id="SignalP"/>
    </source>
</evidence>
<sequence>MKKFILGALVCVVIAVLSACSKDNSQPQSPTTNTPATESIVVGTSSSCDIAPKQLTLAGKTYLLSNNSKAEEGPMKLAYIKCEKGIFTMGDADSGYVIFSAGTTNDIYLAGGRTEKGLHQFYSLGSS</sequence>
<dbReference type="PROSITE" id="PS51257">
    <property type="entry name" value="PROKAR_LIPOPROTEIN"/>
    <property type="match status" value="1"/>
</dbReference>
<dbReference type="EMBL" id="VNJI01000042">
    <property type="protein sequence ID" value="TVY07126.1"/>
    <property type="molecule type" value="Genomic_DNA"/>
</dbReference>
<proteinExistence type="predicted"/>
<evidence type="ECO:0000313" key="2">
    <source>
        <dbReference type="EMBL" id="TVY07126.1"/>
    </source>
</evidence>
<gene>
    <name evidence="2" type="ORF">FPZ49_25390</name>
</gene>
<reference evidence="2 3" key="1">
    <citation type="submission" date="2019-07" db="EMBL/GenBank/DDBJ databases">
        <authorList>
            <person name="Kim J."/>
        </authorList>
    </citation>
    <scope>NUCLEOTIDE SEQUENCE [LARGE SCALE GENOMIC DNA]</scope>
    <source>
        <strain evidence="2 3">JC52</strain>
    </source>
</reference>
<keyword evidence="3" id="KW-1185">Reference proteome</keyword>
<dbReference type="RefSeq" id="WP_144852408.1">
    <property type="nucleotide sequence ID" value="NZ_VNJI01000042.1"/>
</dbReference>
<dbReference type="AlphaFoldDB" id="A0A559K4T3"/>
<evidence type="ECO:0000313" key="3">
    <source>
        <dbReference type="Proteomes" id="UP000317036"/>
    </source>
</evidence>